<proteinExistence type="predicted"/>
<protein>
    <recommendedName>
        <fullName evidence="3">F-box domain-containing protein</fullName>
    </recommendedName>
</protein>
<organism evidence="1 2">
    <name type="scientific">Daedalea quercina L-15889</name>
    <dbReference type="NCBI Taxonomy" id="1314783"/>
    <lineage>
        <taxon>Eukaryota</taxon>
        <taxon>Fungi</taxon>
        <taxon>Dikarya</taxon>
        <taxon>Basidiomycota</taxon>
        <taxon>Agaricomycotina</taxon>
        <taxon>Agaricomycetes</taxon>
        <taxon>Polyporales</taxon>
        <taxon>Fomitopsis</taxon>
    </lineage>
</organism>
<dbReference type="EMBL" id="KV429051">
    <property type="protein sequence ID" value="KZT70505.1"/>
    <property type="molecule type" value="Genomic_DNA"/>
</dbReference>
<gene>
    <name evidence="1" type="ORF">DAEQUDRAFT_756382</name>
</gene>
<evidence type="ECO:0000313" key="2">
    <source>
        <dbReference type="Proteomes" id="UP000076727"/>
    </source>
</evidence>
<sequence>MLQSCPALERLEIGSIYGISDDSGQHDVTMHHLRELTLDECGSHTAVFLAHLVLPQIVNIAIQSFVTTRIQVADFFPDDKSLLPVLAAILKVQSVVTGDGLIIVAATMGDLRVEPQSITHSGEYHPEFEPMDTSWVQRGTMFQLGAIFPPSVKALHICLETREPEGQRAIHRVLADGWRALYAAFPNLEELYASGPDIDFFFDFLFDLCPYEPSSRQSALAWPGLKRIRLEYLPDTSQLQPAEPEELLHAVTTVMHNRRSAASVERLQELGIVFSEKPPVLQNLQTCFNRMHGVADRIMCIVSEEELALDEDAILSDVVNLDHTNTVD</sequence>
<dbReference type="Proteomes" id="UP000076727">
    <property type="component" value="Unassembled WGS sequence"/>
</dbReference>
<dbReference type="AlphaFoldDB" id="A0A165RAI2"/>
<reference evidence="1 2" key="1">
    <citation type="journal article" date="2016" name="Mol. Biol. Evol.">
        <title>Comparative Genomics of Early-Diverging Mushroom-Forming Fungi Provides Insights into the Origins of Lignocellulose Decay Capabilities.</title>
        <authorList>
            <person name="Nagy L.G."/>
            <person name="Riley R."/>
            <person name="Tritt A."/>
            <person name="Adam C."/>
            <person name="Daum C."/>
            <person name="Floudas D."/>
            <person name="Sun H."/>
            <person name="Yadav J.S."/>
            <person name="Pangilinan J."/>
            <person name="Larsson K.H."/>
            <person name="Matsuura K."/>
            <person name="Barry K."/>
            <person name="Labutti K."/>
            <person name="Kuo R."/>
            <person name="Ohm R.A."/>
            <person name="Bhattacharya S.S."/>
            <person name="Shirouzu T."/>
            <person name="Yoshinaga Y."/>
            <person name="Martin F.M."/>
            <person name="Grigoriev I.V."/>
            <person name="Hibbett D.S."/>
        </authorList>
    </citation>
    <scope>NUCLEOTIDE SEQUENCE [LARGE SCALE GENOMIC DNA]</scope>
    <source>
        <strain evidence="1 2">L-15889</strain>
    </source>
</reference>
<keyword evidence="2" id="KW-1185">Reference proteome</keyword>
<accession>A0A165RAI2</accession>
<name>A0A165RAI2_9APHY</name>
<evidence type="ECO:0008006" key="3">
    <source>
        <dbReference type="Google" id="ProtNLM"/>
    </source>
</evidence>
<evidence type="ECO:0000313" key="1">
    <source>
        <dbReference type="EMBL" id="KZT70505.1"/>
    </source>
</evidence>